<dbReference type="InterPro" id="IPR000014">
    <property type="entry name" value="PAS"/>
</dbReference>
<dbReference type="InterPro" id="IPR000160">
    <property type="entry name" value="GGDEF_dom"/>
</dbReference>
<dbReference type="Pfam" id="PF00990">
    <property type="entry name" value="GGDEF"/>
    <property type="match status" value="1"/>
</dbReference>
<name>E8UA43_DEIML</name>
<evidence type="ECO:0000259" key="3">
    <source>
        <dbReference type="PROSITE" id="PS50887"/>
    </source>
</evidence>
<keyword evidence="1" id="KW-1133">Transmembrane helix</keyword>
<evidence type="ECO:0000313" key="5">
    <source>
        <dbReference type="Proteomes" id="UP000008635"/>
    </source>
</evidence>
<dbReference type="PANTHER" id="PTHR44757:SF2">
    <property type="entry name" value="BIOFILM ARCHITECTURE MAINTENANCE PROTEIN MBAA"/>
    <property type="match status" value="1"/>
</dbReference>
<dbReference type="Pfam" id="PF16927">
    <property type="entry name" value="HisKA_7TM"/>
    <property type="match status" value="1"/>
</dbReference>
<dbReference type="RefSeq" id="WP_013557437.1">
    <property type="nucleotide sequence ID" value="NC_014958.1"/>
</dbReference>
<evidence type="ECO:0000313" key="4">
    <source>
        <dbReference type="EMBL" id="ADV67932.1"/>
    </source>
</evidence>
<dbReference type="NCBIfam" id="TIGR00254">
    <property type="entry name" value="GGDEF"/>
    <property type="match status" value="1"/>
</dbReference>
<dbReference type="Gene3D" id="3.30.450.20">
    <property type="entry name" value="PAS domain"/>
    <property type="match status" value="1"/>
</dbReference>
<dbReference type="STRING" id="709986.Deima_2294"/>
<sequence length="505" mass="55888">MPDYALTPMVMPLVLAQVVTFLMIGNVMQHARQPTHRAFLALLLGNSVWLIGAIIMNFAATLELKWFWGQVQFLGILTMPAAWLAVVERYLRPHPEPMPFRRVAALLAVPVVTLLLIWTNGAHRLIWDYATPTPDWTTVHRTAGYWLGVVLYANALLLWGAVRLVPAWRSARGAERAQITLLLLAVIVPSVTNTLYLLGVPVLPGINPTPVGFALSLAPVAWGMARYGLLRVAPLAHRQVVEHLPDAVFVLDARRRIVEANSRAVALAGATPRALQGHQLQALFPGWPDLHEHQLAVEWRHGEQVWEVQQSTVRDRHGTALGQTVVARDVTTRVQEHARVQRLANEDALTGLGNRRAFQTDLARETARATRHNLSMGVVMIDLDGLKAVNDRQGHAYGDALIAAFGRALPTVFRPEDRAYRLGGDEFAVLLAHAALDGQPAVWERVVQLVTLVRAQGFPDVDASTGVAYFPHDGHGDTLVDRADARMYEDKSARRARRTTADRLT</sequence>
<accession>E8UA43</accession>
<evidence type="ECO:0000256" key="1">
    <source>
        <dbReference type="SAM" id="Phobius"/>
    </source>
</evidence>
<dbReference type="Proteomes" id="UP000008635">
    <property type="component" value="Chromosome"/>
</dbReference>
<dbReference type="SMART" id="SM00091">
    <property type="entry name" value="PAS"/>
    <property type="match status" value="1"/>
</dbReference>
<dbReference type="PROSITE" id="PS50112">
    <property type="entry name" value="PAS"/>
    <property type="match status" value="1"/>
</dbReference>
<feature type="transmembrane region" description="Helical" evidence="1">
    <location>
        <begin position="66"/>
        <end position="91"/>
    </location>
</feature>
<dbReference type="CDD" id="cd01949">
    <property type="entry name" value="GGDEF"/>
    <property type="match status" value="1"/>
</dbReference>
<dbReference type="OrthoDB" id="9783388at2"/>
<feature type="domain" description="GGDEF" evidence="3">
    <location>
        <begin position="374"/>
        <end position="503"/>
    </location>
</feature>
<dbReference type="CDD" id="cd00130">
    <property type="entry name" value="PAS"/>
    <property type="match status" value="1"/>
</dbReference>
<keyword evidence="5" id="KW-1185">Reference proteome</keyword>
<dbReference type="eggNOG" id="COG3706">
    <property type="taxonomic scope" value="Bacteria"/>
</dbReference>
<dbReference type="InterPro" id="IPR013656">
    <property type="entry name" value="PAS_4"/>
</dbReference>
<feature type="transmembrane region" description="Helical" evidence="1">
    <location>
        <begin position="39"/>
        <end position="60"/>
    </location>
</feature>
<keyword evidence="1" id="KW-0812">Transmembrane</keyword>
<dbReference type="KEGG" id="dmr:Deima_2294"/>
<dbReference type="PANTHER" id="PTHR44757">
    <property type="entry name" value="DIGUANYLATE CYCLASE DGCP"/>
    <property type="match status" value="1"/>
</dbReference>
<keyword evidence="1" id="KW-0472">Membrane</keyword>
<feature type="transmembrane region" description="Helical" evidence="1">
    <location>
        <begin position="143"/>
        <end position="165"/>
    </location>
</feature>
<dbReference type="Pfam" id="PF08448">
    <property type="entry name" value="PAS_4"/>
    <property type="match status" value="1"/>
</dbReference>
<dbReference type="SUPFAM" id="SSF55785">
    <property type="entry name" value="PYP-like sensor domain (PAS domain)"/>
    <property type="match status" value="1"/>
</dbReference>
<dbReference type="SMART" id="SM00267">
    <property type="entry name" value="GGDEF"/>
    <property type="match status" value="1"/>
</dbReference>
<feature type="domain" description="PAS" evidence="2">
    <location>
        <begin position="238"/>
        <end position="280"/>
    </location>
</feature>
<organism evidence="4 5">
    <name type="scientific">Deinococcus maricopensis (strain DSM 21211 / LMG 22137 / NRRL B-23946 / LB-34)</name>
    <dbReference type="NCBI Taxonomy" id="709986"/>
    <lineage>
        <taxon>Bacteria</taxon>
        <taxon>Thermotogati</taxon>
        <taxon>Deinococcota</taxon>
        <taxon>Deinococci</taxon>
        <taxon>Deinococcales</taxon>
        <taxon>Deinococcaceae</taxon>
        <taxon>Deinococcus</taxon>
    </lineage>
</organism>
<evidence type="ECO:0000259" key="2">
    <source>
        <dbReference type="PROSITE" id="PS50112"/>
    </source>
</evidence>
<dbReference type="InterPro" id="IPR031621">
    <property type="entry name" value="HisKA_7TM"/>
</dbReference>
<dbReference type="InterPro" id="IPR029787">
    <property type="entry name" value="Nucleotide_cyclase"/>
</dbReference>
<reference evidence="4 5" key="1">
    <citation type="journal article" date="2011" name="Stand. Genomic Sci.">
        <title>Complete genome sequence of Deinococcus maricopensis type strain (LB-34).</title>
        <authorList>
            <person name="Pukall R."/>
            <person name="Zeytun A."/>
            <person name="Lucas S."/>
            <person name="Lapidus A."/>
            <person name="Hammon N."/>
            <person name="Deshpande S."/>
            <person name="Nolan M."/>
            <person name="Cheng J.F."/>
            <person name="Pitluck S."/>
            <person name="Liolios K."/>
            <person name="Pagani I."/>
            <person name="Mikhailova N."/>
            <person name="Ivanova N."/>
            <person name="Mavromatis K."/>
            <person name="Pati A."/>
            <person name="Tapia R."/>
            <person name="Han C."/>
            <person name="Goodwin L."/>
            <person name="Chen A."/>
            <person name="Palaniappan K."/>
            <person name="Land M."/>
            <person name="Hauser L."/>
            <person name="Chang Y.J."/>
            <person name="Jeffries C.D."/>
            <person name="Brambilla E.M."/>
            <person name="Rohde M."/>
            <person name="Goker M."/>
            <person name="Detter J.C."/>
            <person name="Woyke T."/>
            <person name="Bristow J."/>
            <person name="Eisen J.A."/>
            <person name="Markowitz V."/>
            <person name="Hugenholtz P."/>
            <person name="Kyrpides N.C."/>
            <person name="Klenk H.P."/>
        </authorList>
    </citation>
    <scope>NUCLEOTIDE SEQUENCE [LARGE SCALE GENOMIC DNA]</scope>
    <source>
        <strain evidence="5">DSM 21211 / LMG 22137 / NRRL B-23946 / LB-34</strain>
    </source>
</reference>
<dbReference type="HOGENOM" id="CLU_543732_0_0_0"/>
<proteinExistence type="predicted"/>
<dbReference type="InterPro" id="IPR052155">
    <property type="entry name" value="Biofilm_reg_signaling"/>
</dbReference>
<dbReference type="Gene3D" id="3.30.70.270">
    <property type="match status" value="1"/>
</dbReference>
<dbReference type="SUPFAM" id="SSF55073">
    <property type="entry name" value="Nucleotide cyclase"/>
    <property type="match status" value="1"/>
</dbReference>
<reference evidence="5" key="2">
    <citation type="submission" date="2011-01" db="EMBL/GenBank/DDBJ databases">
        <title>The complete genome of Deinococcus maricopensis DSM 21211.</title>
        <authorList>
            <consortium name="US DOE Joint Genome Institute (JGI-PGF)"/>
            <person name="Lucas S."/>
            <person name="Copeland A."/>
            <person name="Lapidus A."/>
            <person name="Goodwin L."/>
            <person name="Pitluck S."/>
            <person name="Kyrpides N."/>
            <person name="Mavromatis K."/>
            <person name="Pagani I."/>
            <person name="Ivanova N."/>
            <person name="Ovchinnikova G."/>
            <person name="Zeytun A."/>
            <person name="Detter J.C."/>
            <person name="Han C."/>
            <person name="Land M."/>
            <person name="Hauser L."/>
            <person name="Markowitz V."/>
            <person name="Cheng J.-F."/>
            <person name="Hugenholtz P."/>
            <person name="Woyke T."/>
            <person name="Wu D."/>
            <person name="Pukall R."/>
            <person name="Gehrich-Schroeter G."/>
            <person name="Brambilla E."/>
            <person name="Klenk H.-P."/>
            <person name="Eisen J.A."/>
        </authorList>
    </citation>
    <scope>NUCLEOTIDE SEQUENCE [LARGE SCALE GENOMIC DNA]</scope>
    <source>
        <strain evidence="5">DSM 21211 / LMG 22137 / NRRL B-23946 / LB-34</strain>
    </source>
</reference>
<feature type="transmembrane region" description="Helical" evidence="1">
    <location>
        <begin position="177"/>
        <end position="199"/>
    </location>
</feature>
<dbReference type="InterPro" id="IPR035965">
    <property type="entry name" value="PAS-like_dom_sf"/>
</dbReference>
<feature type="transmembrane region" description="Helical" evidence="1">
    <location>
        <begin position="6"/>
        <end position="27"/>
    </location>
</feature>
<dbReference type="AlphaFoldDB" id="E8UA43"/>
<dbReference type="EMBL" id="CP002454">
    <property type="protein sequence ID" value="ADV67932.1"/>
    <property type="molecule type" value="Genomic_DNA"/>
</dbReference>
<protein>
    <submittedName>
        <fullName evidence="4">Diguanylate cyclase with PAS/PAC sensor</fullName>
    </submittedName>
</protein>
<gene>
    <name evidence="4" type="ordered locus">Deima_2294</name>
</gene>
<dbReference type="PROSITE" id="PS50887">
    <property type="entry name" value="GGDEF"/>
    <property type="match status" value="1"/>
</dbReference>
<feature type="transmembrane region" description="Helical" evidence="1">
    <location>
        <begin position="103"/>
        <end position="123"/>
    </location>
</feature>
<dbReference type="InterPro" id="IPR043128">
    <property type="entry name" value="Rev_trsase/Diguanyl_cyclase"/>
</dbReference>